<accession>A0A151AF95</accession>
<name>A0A151AF95_9EURY</name>
<dbReference type="SUPFAM" id="SSF56529">
    <property type="entry name" value="FAH"/>
    <property type="match status" value="1"/>
</dbReference>
<proteinExistence type="inferred from homology"/>
<dbReference type="Pfam" id="PF01557">
    <property type="entry name" value="FAA_hydrolase"/>
    <property type="match status" value="1"/>
</dbReference>
<sequence>MRLGQFESEAENEPWAGVRHEEGVVHLREAADAAGIRLPNDLCGVLGEWGWREKVDLALTHALETGVGLYDRADLTQREPITDPQKVICIGLNYADHADEGGFEAPDEPVLFSKFPQSIAGPDEPVEWDPELTSAVDYEAELVAVVGERARNVSDEDALDYVAGYTVGNDVSARDLQMADEQWVRGKSLDTFAPLGPDLVTPDGIDDIGDLDIWAEVNGERLQDSNTRHLIFDIAELVSFCSRAFTLEPGDLIYTGTPDGVGYFREPQVLLEDGDSVTVGVEGIGELTNTCRHT</sequence>
<protein>
    <submittedName>
        <fullName evidence="4">Putative 2-keto-3-deoxyxylonate dehydratase</fullName>
        <ecNumber evidence="4">1.1.1.-</ecNumber>
    </submittedName>
</protein>
<dbReference type="EMBL" id="LTAZ01000004">
    <property type="protein sequence ID" value="KYH26260.1"/>
    <property type="molecule type" value="Genomic_DNA"/>
</dbReference>
<dbReference type="Proteomes" id="UP000075321">
    <property type="component" value="Unassembled WGS sequence"/>
</dbReference>
<dbReference type="GO" id="GO:0046872">
    <property type="term" value="F:metal ion binding"/>
    <property type="evidence" value="ECO:0007669"/>
    <property type="project" value="UniProtKB-KW"/>
</dbReference>
<evidence type="ECO:0000256" key="2">
    <source>
        <dbReference type="ARBA" id="ARBA00022723"/>
    </source>
</evidence>
<dbReference type="Gene3D" id="3.90.850.10">
    <property type="entry name" value="Fumarylacetoacetase-like, C-terminal domain"/>
    <property type="match status" value="1"/>
</dbReference>
<evidence type="ECO:0000313" key="5">
    <source>
        <dbReference type="Proteomes" id="UP000075321"/>
    </source>
</evidence>
<dbReference type="OrthoDB" id="6242at2157"/>
<dbReference type="EC" id="1.1.1.-" evidence="4"/>
<evidence type="ECO:0000313" key="4">
    <source>
        <dbReference type="EMBL" id="KYH26260.1"/>
    </source>
</evidence>
<dbReference type="RefSeq" id="WP_066380839.1">
    <property type="nucleotide sequence ID" value="NZ_LTAZ01000004.1"/>
</dbReference>
<dbReference type="PANTHER" id="PTHR42796">
    <property type="entry name" value="FUMARYLACETOACETATE HYDROLASE DOMAIN-CONTAINING PROTEIN 2A-RELATED"/>
    <property type="match status" value="1"/>
</dbReference>
<dbReference type="InterPro" id="IPR036663">
    <property type="entry name" value="Fumarylacetoacetase_C_sf"/>
</dbReference>
<dbReference type="PANTHER" id="PTHR42796:SF4">
    <property type="entry name" value="FUMARYLACETOACETATE HYDROLASE DOMAIN-CONTAINING PROTEIN 2A"/>
    <property type="match status" value="1"/>
</dbReference>
<organism evidence="4 5">
    <name type="scientific">Halalkalicoccus paucihalophilus</name>
    <dbReference type="NCBI Taxonomy" id="1008153"/>
    <lineage>
        <taxon>Archaea</taxon>
        <taxon>Methanobacteriati</taxon>
        <taxon>Methanobacteriota</taxon>
        <taxon>Stenosarchaea group</taxon>
        <taxon>Halobacteria</taxon>
        <taxon>Halobacteriales</taxon>
        <taxon>Halococcaceae</taxon>
        <taxon>Halalkalicoccus</taxon>
    </lineage>
</organism>
<dbReference type="GO" id="GO:0016491">
    <property type="term" value="F:oxidoreductase activity"/>
    <property type="evidence" value="ECO:0007669"/>
    <property type="project" value="UniProtKB-KW"/>
</dbReference>
<gene>
    <name evidence="4" type="ORF">HAPAU_13550</name>
</gene>
<dbReference type="InterPro" id="IPR011234">
    <property type="entry name" value="Fumarylacetoacetase-like_C"/>
</dbReference>
<feature type="domain" description="Fumarylacetoacetase-like C-terminal" evidence="3">
    <location>
        <begin position="86"/>
        <end position="290"/>
    </location>
</feature>
<reference evidence="4 5" key="1">
    <citation type="submission" date="2016-02" db="EMBL/GenBank/DDBJ databases">
        <title>Genome sequence of Halalkalicoccus paucihalophilus DSM 24557.</title>
        <authorList>
            <person name="Poehlein A."/>
            <person name="Daniel R."/>
        </authorList>
    </citation>
    <scope>NUCLEOTIDE SEQUENCE [LARGE SCALE GENOMIC DNA]</scope>
    <source>
        <strain evidence="4 5">DSM 24557</strain>
    </source>
</reference>
<keyword evidence="5" id="KW-1185">Reference proteome</keyword>
<dbReference type="GO" id="GO:0016853">
    <property type="term" value="F:isomerase activity"/>
    <property type="evidence" value="ECO:0007669"/>
    <property type="project" value="UniProtKB-ARBA"/>
</dbReference>
<dbReference type="GO" id="GO:0019752">
    <property type="term" value="P:carboxylic acid metabolic process"/>
    <property type="evidence" value="ECO:0007669"/>
    <property type="project" value="UniProtKB-ARBA"/>
</dbReference>
<keyword evidence="4" id="KW-0560">Oxidoreductase</keyword>
<evidence type="ECO:0000259" key="3">
    <source>
        <dbReference type="Pfam" id="PF01557"/>
    </source>
</evidence>
<dbReference type="PATRIC" id="fig|1008153.3.peg.1366"/>
<dbReference type="AlphaFoldDB" id="A0A151AF95"/>
<comment type="caution">
    <text evidence="4">The sequence shown here is derived from an EMBL/GenBank/DDBJ whole genome shotgun (WGS) entry which is preliminary data.</text>
</comment>
<evidence type="ECO:0000256" key="1">
    <source>
        <dbReference type="ARBA" id="ARBA00010211"/>
    </source>
</evidence>
<comment type="similarity">
    <text evidence="1">Belongs to the FAH family.</text>
</comment>
<keyword evidence="2" id="KW-0479">Metal-binding</keyword>
<dbReference type="InterPro" id="IPR051121">
    <property type="entry name" value="FAH"/>
</dbReference>
<dbReference type="FunFam" id="3.90.850.10:FF:000002">
    <property type="entry name" value="2-hydroxyhepta-2,4-diene-1,7-dioate isomerase"/>
    <property type="match status" value="1"/>
</dbReference>